<dbReference type="RefSeq" id="WP_080319813.1">
    <property type="nucleotide sequence ID" value="NZ_MTBC01000011.1"/>
</dbReference>
<dbReference type="PROSITE" id="PS51257">
    <property type="entry name" value="PROKAR_LIPOPROTEIN"/>
    <property type="match status" value="1"/>
</dbReference>
<gene>
    <name evidence="1" type="ORF">BUL40_14320</name>
</gene>
<dbReference type="AlphaFoldDB" id="A0A1V6LNQ7"/>
<sequence>MPCNQKNIGFWGVLASTLILCACNSLFKKDKEENAIARVGDVYLYKKDVAGLVTKDMSPQDSAALINSYIQNWATKQLFMDRSKINLPENQLAEYNRLVEEYRADLYTRAYIEALVQKEMDTTVTNAQFEKFYEEQKDNFKLDEKLVQLRFVVLNAQFLNKDEVEKRLKNFDTEDKQFLDSIGVQFKKAHFNDSIWVSATRLISEIGPLDSENQDKHLKNSQFFELEDSLAVYLGKVNKVLMVNDIAPLSYIKPNIKQIILNRRRLSLKKKLETEILDQAVKNKDFQTYEPEE</sequence>
<evidence type="ECO:0000313" key="2">
    <source>
        <dbReference type="Proteomes" id="UP000191680"/>
    </source>
</evidence>
<evidence type="ECO:0000313" key="1">
    <source>
        <dbReference type="EMBL" id="OQD41768.1"/>
    </source>
</evidence>
<protein>
    <submittedName>
        <fullName evidence="1">Peptidylprolyl isomerase</fullName>
    </submittedName>
</protein>
<dbReference type="Proteomes" id="UP000191680">
    <property type="component" value="Unassembled WGS sequence"/>
</dbReference>
<dbReference type="OrthoDB" id="9785180at2"/>
<reference evidence="1 2" key="1">
    <citation type="submission" date="2016-12" db="EMBL/GenBank/DDBJ databases">
        <authorList>
            <person name="Song W.-J."/>
            <person name="Kurnit D.M."/>
        </authorList>
    </citation>
    <scope>NUCLEOTIDE SEQUENCE [LARGE SCALE GENOMIC DNA]</scope>
    <source>
        <strain evidence="1 2">HSG9</strain>
    </source>
</reference>
<keyword evidence="1" id="KW-0413">Isomerase</keyword>
<proteinExistence type="predicted"/>
<name>A0A1V6LNQ7_9FLAO</name>
<keyword evidence="2" id="KW-1185">Reference proteome</keyword>
<accession>A0A1V6LNQ7</accession>
<organism evidence="1 2">
    <name type="scientific">Croceivirga radicis</name>
    <dbReference type="NCBI Taxonomy" id="1929488"/>
    <lineage>
        <taxon>Bacteria</taxon>
        <taxon>Pseudomonadati</taxon>
        <taxon>Bacteroidota</taxon>
        <taxon>Flavobacteriia</taxon>
        <taxon>Flavobacteriales</taxon>
        <taxon>Flavobacteriaceae</taxon>
        <taxon>Croceivirga</taxon>
    </lineage>
</organism>
<comment type="caution">
    <text evidence="1">The sequence shown here is derived from an EMBL/GenBank/DDBJ whole genome shotgun (WGS) entry which is preliminary data.</text>
</comment>
<dbReference type="EMBL" id="MTBC01000011">
    <property type="protein sequence ID" value="OQD41768.1"/>
    <property type="molecule type" value="Genomic_DNA"/>
</dbReference>
<dbReference type="GO" id="GO:0016853">
    <property type="term" value="F:isomerase activity"/>
    <property type="evidence" value="ECO:0007669"/>
    <property type="project" value="UniProtKB-KW"/>
</dbReference>